<keyword evidence="3" id="KW-0547">Nucleotide-binding</keyword>
<keyword evidence="2" id="KW-0808">Transferase</keyword>
<dbReference type="PANTHER" id="PTHR24058:SF17">
    <property type="entry name" value="HOMEODOMAIN INTERACTING PROTEIN KINASE, ISOFORM D"/>
    <property type="match status" value="1"/>
</dbReference>
<evidence type="ECO:0000256" key="2">
    <source>
        <dbReference type="ARBA" id="ARBA00022679"/>
    </source>
</evidence>
<reference evidence="8 9" key="1">
    <citation type="submission" date="2023-01" db="EMBL/GenBank/DDBJ databases">
        <authorList>
            <person name="Kreplak J."/>
        </authorList>
    </citation>
    <scope>NUCLEOTIDE SEQUENCE [LARGE SCALE GENOMIC DNA]</scope>
</reference>
<dbReference type="GO" id="GO:0004674">
    <property type="term" value="F:protein serine/threonine kinase activity"/>
    <property type="evidence" value="ECO:0007669"/>
    <property type="project" value="UniProtKB-KW"/>
</dbReference>
<organism evidence="8 9">
    <name type="scientific">Vicia faba</name>
    <name type="common">Broad bean</name>
    <name type="synonym">Faba vulgaris</name>
    <dbReference type="NCBI Taxonomy" id="3906"/>
    <lineage>
        <taxon>Eukaryota</taxon>
        <taxon>Viridiplantae</taxon>
        <taxon>Streptophyta</taxon>
        <taxon>Embryophyta</taxon>
        <taxon>Tracheophyta</taxon>
        <taxon>Spermatophyta</taxon>
        <taxon>Magnoliopsida</taxon>
        <taxon>eudicotyledons</taxon>
        <taxon>Gunneridae</taxon>
        <taxon>Pentapetalae</taxon>
        <taxon>rosids</taxon>
        <taxon>fabids</taxon>
        <taxon>Fabales</taxon>
        <taxon>Fabaceae</taxon>
        <taxon>Papilionoideae</taxon>
        <taxon>50 kb inversion clade</taxon>
        <taxon>NPAAA clade</taxon>
        <taxon>Hologalegina</taxon>
        <taxon>IRL clade</taxon>
        <taxon>Fabeae</taxon>
        <taxon>Vicia</taxon>
    </lineage>
</organism>
<evidence type="ECO:0000256" key="5">
    <source>
        <dbReference type="ARBA" id="ARBA00022840"/>
    </source>
</evidence>
<evidence type="ECO:0000256" key="3">
    <source>
        <dbReference type="ARBA" id="ARBA00022741"/>
    </source>
</evidence>
<dbReference type="PROSITE" id="PS50011">
    <property type="entry name" value="PROTEIN_KINASE_DOM"/>
    <property type="match status" value="1"/>
</dbReference>
<dbReference type="GO" id="GO:0004713">
    <property type="term" value="F:protein tyrosine kinase activity"/>
    <property type="evidence" value="ECO:0007669"/>
    <property type="project" value="TreeGrafter"/>
</dbReference>
<dbReference type="Gene3D" id="1.10.510.10">
    <property type="entry name" value="Transferase(Phosphotransferase) domain 1"/>
    <property type="match status" value="1"/>
</dbReference>
<dbReference type="PROSITE" id="PS00108">
    <property type="entry name" value="PROTEIN_KINASE_ST"/>
    <property type="match status" value="1"/>
</dbReference>
<sequence length="340" mass="38347">MDEVRHGGSSSCSSEAEQTQSRATFVETASSSSSSGWCPRELAFAPFVPQQQKEDKRVNAAGKSSKYRALVRKPLVARLTKEIVETYQICNPQFKYSEDLNPKRFLTSPSTGVLNDGYDNLNSDLILTVNLVLIHVEKSRRYTVKDLLGHGTFGQALVEVTILTTLNKKYDPEDKHHIVRIFDYFVYQRHLCICFELLDTNLYGLIKMNHFRGLSLGIVQLFSKQILCGLALLKDAGIIHCDLKPENILLCASSANQTEIKIIDFGSACMENRTVYSYIQSRYYRSPEVLLGYQYTTAIDMWSFGCIVAELFLGLPLFPGASEFDLLKRMIEIIGYATIS</sequence>
<protein>
    <recommendedName>
        <fullName evidence="7">Protein kinase domain-containing protein</fullName>
    </recommendedName>
</protein>
<dbReference type="Proteomes" id="UP001157006">
    <property type="component" value="Chromosome 6"/>
</dbReference>
<dbReference type="Pfam" id="PF00069">
    <property type="entry name" value="Pkinase"/>
    <property type="match status" value="1"/>
</dbReference>
<feature type="compositionally biased region" description="Polar residues" evidence="6">
    <location>
        <begin position="8"/>
        <end position="29"/>
    </location>
</feature>
<accession>A0AAV1B1R7</accession>
<dbReference type="SMART" id="SM00220">
    <property type="entry name" value="S_TKc"/>
    <property type="match status" value="1"/>
</dbReference>
<proteinExistence type="predicted"/>
<dbReference type="InterPro" id="IPR050494">
    <property type="entry name" value="Ser_Thr_dual-spec_kinase"/>
</dbReference>
<dbReference type="AlphaFoldDB" id="A0AAV1B1R7"/>
<dbReference type="InterPro" id="IPR000719">
    <property type="entry name" value="Prot_kinase_dom"/>
</dbReference>
<evidence type="ECO:0000259" key="7">
    <source>
        <dbReference type="PROSITE" id="PS50011"/>
    </source>
</evidence>
<evidence type="ECO:0000256" key="4">
    <source>
        <dbReference type="ARBA" id="ARBA00022777"/>
    </source>
</evidence>
<dbReference type="InterPro" id="IPR011009">
    <property type="entry name" value="Kinase-like_dom_sf"/>
</dbReference>
<dbReference type="InterPro" id="IPR008271">
    <property type="entry name" value="Ser/Thr_kinase_AS"/>
</dbReference>
<name>A0AAV1B1R7_VICFA</name>
<dbReference type="SUPFAM" id="SSF56112">
    <property type="entry name" value="Protein kinase-like (PK-like)"/>
    <property type="match status" value="1"/>
</dbReference>
<dbReference type="Gene3D" id="3.30.200.20">
    <property type="entry name" value="Phosphorylase Kinase, domain 1"/>
    <property type="match status" value="2"/>
</dbReference>
<feature type="region of interest" description="Disordered" evidence="6">
    <location>
        <begin position="1"/>
        <end position="36"/>
    </location>
</feature>
<evidence type="ECO:0000313" key="9">
    <source>
        <dbReference type="Proteomes" id="UP001157006"/>
    </source>
</evidence>
<keyword evidence="4" id="KW-0418">Kinase</keyword>
<dbReference type="EMBL" id="OX451741">
    <property type="protein sequence ID" value="CAI8616519.1"/>
    <property type="molecule type" value="Genomic_DNA"/>
</dbReference>
<evidence type="ECO:0000256" key="1">
    <source>
        <dbReference type="ARBA" id="ARBA00022527"/>
    </source>
</evidence>
<evidence type="ECO:0000256" key="6">
    <source>
        <dbReference type="SAM" id="MobiDB-lite"/>
    </source>
</evidence>
<dbReference type="PANTHER" id="PTHR24058">
    <property type="entry name" value="DUAL SPECIFICITY PROTEIN KINASE"/>
    <property type="match status" value="1"/>
</dbReference>
<keyword evidence="9" id="KW-1185">Reference proteome</keyword>
<gene>
    <name evidence="8" type="ORF">VFH_VI032960</name>
</gene>
<dbReference type="GO" id="GO:0005737">
    <property type="term" value="C:cytoplasm"/>
    <property type="evidence" value="ECO:0007669"/>
    <property type="project" value="TreeGrafter"/>
</dbReference>
<feature type="domain" description="Protein kinase" evidence="7">
    <location>
        <begin position="100"/>
        <end position="340"/>
    </location>
</feature>
<dbReference type="GO" id="GO:0005524">
    <property type="term" value="F:ATP binding"/>
    <property type="evidence" value="ECO:0007669"/>
    <property type="project" value="UniProtKB-KW"/>
</dbReference>
<keyword evidence="1" id="KW-0723">Serine/threonine-protein kinase</keyword>
<evidence type="ECO:0000313" key="8">
    <source>
        <dbReference type="EMBL" id="CAI8616519.1"/>
    </source>
</evidence>
<keyword evidence="5" id="KW-0067">ATP-binding</keyword>